<organism evidence="10 11">
    <name type="scientific">Nocardioides caricicola</name>
    <dbReference type="NCBI Taxonomy" id="634770"/>
    <lineage>
        <taxon>Bacteria</taxon>
        <taxon>Bacillati</taxon>
        <taxon>Actinomycetota</taxon>
        <taxon>Actinomycetes</taxon>
        <taxon>Propionibacteriales</taxon>
        <taxon>Nocardioidaceae</taxon>
        <taxon>Nocardioides</taxon>
    </lineage>
</organism>
<dbReference type="EMBL" id="JBHSMD010000002">
    <property type="protein sequence ID" value="MFC5493308.1"/>
    <property type="molecule type" value="Genomic_DNA"/>
</dbReference>
<evidence type="ECO:0000256" key="6">
    <source>
        <dbReference type="ARBA" id="ARBA00022840"/>
    </source>
</evidence>
<dbReference type="InterPro" id="IPR000719">
    <property type="entry name" value="Prot_kinase_dom"/>
</dbReference>
<feature type="domain" description="Protein kinase" evidence="9">
    <location>
        <begin position="22"/>
        <end position="281"/>
    </location>
</feature>
<keyword evidence="3 10" id="KW-0808">Transferase</keyword>
<accession>A0ABW0N0P2</accession>
<dbReference type="PROSITE" id="PS50011">
    <property type="entry name" value="PROTEIN_KINASE_DOM"/>
    <property type="match status" value="1"/>
</dbReference>
<evidence type="ECO:0000313" key="10">
    <source>
        <dbReference type="EMBL" id="MFC5493308.1"/>
    </source>
</evidence>
<dbReference type="Pfam" id="PF00069">
    <property type="entry name" value="Pkinase"/>
    <property type="match status" value="1"/>
</dbReference>
<evidence type="ECO:0000256" key="4">
    <source>
        <dbReference type="ARBA" id="ARBA00022741"/>
    </source>
</evidence>
<keyword evidence="4 7" id="KW-0547">Nucleotide-binding</keyword>
<keyword evidence="8" id="KW-0472">Membrane</keyword>
<evidence type="ECO:0000313" key="11">
    <source>
        <dbReference type="Proteomes" id="UP001595956"/>
    </source>
</evidence>
<dbReference type="InterPro" id="IPR008271">
    <property type="entry name" value="Ser/Thr_kinase_AS"/>
</dbReference>
<dbReference type="CDD" id="cd14014">
    <property type="entry name" value="STKc_PknB_like"/>
    <property type="match status" value="1"/>
</dbReference>
<feature type="binding site" evidence="7">
    <location>
        <position position="51"/>
    </location>
    <ligand>
        <name>ATP</name>
        <dbReference type="ChEBI" id="CHEBI:30616"/>
    </ligand>
</feature>
<dbReference type="InterPro" id="IPR017441">
    <property type="entry name" value="Protein_kinase_ATP_BS"/>
</dbReference>
<dbReference type="PROSITE" id="PS00108">
    <property type="entry name" value="PROTEIN_KINASE_ST"/>
    <property type="match status" value="1"/>
</dbReference>
<dbReference type="PROSITE" id="PS00107">
    <property type="entry name" value="PROTEIN_KINASE_ATP"/>
    <property type="match status" value="1"/>
</dbReference>
<evidence type="ECO:0000256" key="3">
    <source>
        <dbReference type="ARBA" id="ARBA00022679"/>
    </source>
</evidence>
<dbReference type="SUPFAM" id="SSF56112">
    <property type="entry name" value="Protein kinase-like (PK-like)"/>
    <property type="match status" value="1"/>
</dbReference>
<keyword evidence="8" id="KW-0812">Transmembrane</keyword>
<keyword evidence="8" id="KW-1133">Transmembrane helix</keyword>
<protein>
    <recommendedName>
        <fullName evidence="1">non-specific serine/threonine protein kinase</fullName>
        <ecNumber evidence="1">2.7.11.1</ecNumber>
    </recommendedName>
</protein>
<dbReference type="Gene3D" id="3.30.200.20">
    <property type="entry name" value="Phosphorylase Kinase, domain 1"/>
    <property type="match status" value="1"/>
</dbReference>
<dbReference type="RefSeq" id="WP_345172296.1">
    <property type="nucleotide sequence ID" value="NZ_BAABFQ010000003.1"/>
</dbReference>
<sequence length="360" mass="37882">MDSPLQQTKQPDGAAGVLGDRYRLGDLLGRGGMADVFRGTDQVLDRPVAVKVLRDGADVGADRARFTGEARTLARLSHRGLVTVLDAGITDDCTADRPFLVMELVEGPTLAALVADGPLDLERVAAIGSQVAEALAYAHERGVVHRDVKPGNVLLGDGDRVKLADFGIARLIGDTVRHTRTGQAIGTAAYLAPEQVTGREVDGATDVYALGLVLLEAITGVRAYPGTPTEAAIARLTRQPDVPDDLPANWRDLLVAMTALEPADRPSASAVAALLRDAPAADRTRVAPAVAPPPEPAWRAWVRQRPAHQWGATGAVFALLVLLLVTALVSGGAEAGNDIPPDTPTELQQPLRDLHEAVEG</sequence>
<gene>
    <name evidence="10" type="ORF">ACFPKY_09350</name>
</gene>
<evidence type="ECO:0000259" key="9">
    <source>
        <dbReference type="PROSITE" id="PS50011"/>
    </source>
</evidence>
<dbReference type="InterPro" id="IPR011009">
    <property type="entry name" value="Kinase-like_dom_sf"/>
</dbReference>
<dbReference type="PANTHER" id="PTHR43289:SF6">
    <property type="entry name" value="SERINE_THREONINE-PROTEIN KINASE NEKL-3"/>
    <property type="match status" value="1"/>
</dbReference>
<keyword evidence="2" id="KW-0723">Serine/threonine-protein kinase</keyword>
<name>A0ABW0N0P2_9ACTN</name>
<keyword evidence="11" id="KW-1185">Reference proteome</keyword>
<dbReference type="Gene3D" id="1.10.510.10">
    <property type="entry name" value="Transferase(Phosphotransferase) domain 1"/>
    <property type="match status" value="1"/>
</dbReference>
<dbReference type="GO" id="GO:0004674">
    <property type="term" value="F:protein serine/threonine kinase activity"/>
    <property type="evidence" value="ECO:0007669"/>
    <property type="project" value="UniProtKB-EC"/>
</dbReference>
<comment type="caution">
    <text evidence="10">The sequence shown here is derived from an EMBL/GenBank/DDBJ whole genome shotgun (WGS) entry which is preliminary data.</text>
</comment>
<evidence type="ECO:0000256" key="1">
    <source>
        <dbReference type="ARBA" id="ARBA00012513"/>
    </source>
</evidence>
<evidence type="ECO:0000256" key="2">
    <source>
        <dbReference type="ARBA" id="ARBA00022527"/>
    </source>
</evidence>
<keyword evidence="5 10" id="KW-0418">Kinase</keyword>
<evidence type="ECO:0000256" key="5">
    <source>
        <dbReference type="ARBA" id="ARBA00022777"/>
    </source>
</evidence>
<proteinExistence type="predicted"/>
<evidence type="ECO:0000256" key="7">
    <source>
        <dbReference type="PROSITE-ProRule" id="PRU10141"/>
    </source>
</evidence>
<evidence type="ECO:0000256" key="8">
    <source>
        <dbReference type="SAM" id="Phobius"/>
    </source>
</evidence>
<dbReference type="PANTHER" id="PTHR43289">
    <property type="entry name" value="MITOGEN-ACTIVATED PROTEIN KINASE KINASE KINASE 20-RELATED"/>
    <property type="match status" value="1"/>
</dbReference>
<dbReference type="SMART" id="SM00220">
    <property type="entry name" value="S_TKc"/>
    <property type="match status" value="1"/>
</dbReference>
<dbReference type="EC" id="2.7.11.1" evidence="1"/>
<feature type="transmembrane region" description="Helical" evidence="8">
    <location>
        <begin position="310"/>
        <end position="329"/>
    </location>
</feature>
<dbReference type="Proteomes" id="UP001595956">
    <property type="component" value="Unassembled WGS sequence"/>
</dbReference>
<keyword evidence="6 7" id="KW-0067">ATP-binding</keyword>
<reference evidence="11" key="1">
    <citation type="journal article" date="2019" name="Int. J. Syst. Evol. Microbiol.">
        <title>The Global Catalogue of Microorganisms (GCM) 10K type strain sequencing project: providing services to taxonomists for standard genome sequencing and annotation.</title>
        <authorList>
            <consortium name="The Broad Institute Genomics Platform"/>
            <consortium name="The Broad Institute Genome Sequencing Center for Infectious Disease"/>
            <person name="Wu L."/>
            <person name="Ma J."/>
        </authorList>
    </citation>
    <scope>NUCLEOTIDE SEQUENCE [LARGE SCALE GENOMIC DNA]</scope>
    <source>
        <strain evidence="11">KACC 13778</strain>
    </source>
</reference>